<dbReference type="EMBL" id="LR881104">
    <property type="protein sequence ID" value="CAD5236148.1"/>
    <property type="molecule type" value="Genomic_DNA"/>
</dbReference>
<name>A0A7R8R9L4_9CAUD</name>
<keyword evidence="2" id="KW-1185">Reference proteome</keyword>
<reference evidence="1 2" key="1">
    <citation type="submission" date="2020-09" db="EMBL/GenBank/DDBJ databases">
        <authorList>
            <person name="Jameson E."/>
        </authorList>
    </citation>
    <scope>NUCLEOTIDE SEQUENCE [LARGE SCALE GENOMIC DNA]</scope>
</reference>
<dbReference type="RefSeq" id="YP_010644642.1">
    <property type="nucleotide sequence ID" value="NC_070650.1"/>
</dbReference>
<dbReference type="Proteomes" id="UP000596247">
    <property type="component" value="Chromosome"/>
</dbReference>
<dbReference type="Gene3D" id="6.20.70.20">
    <property type="match status" value="1"/>
</dbReference>
<organism evidence="1 2">
    <name type="scientific">Klebsiella phage vB_KvM-Eowyn</name>
    <dbReference type="NCBI Taxonomy" id="2762819"/>
    <lineage>
        <taxon>Viruses</taxon>
        <taxon>Duplodnaviria</taxon>
        <taxon>Heunggongvirae</taxon>
        <taxon>Uroviricota</taxon>
        <taxon>Caudoviricetes</taxon>
        <taxon>Chimalliviridae</taxon>
        <taxon>Eowynvirus</taxon>
        <taxon>Eowynvirus eowyn</taxon>
    </lineage>
</organism>
<protein>
    <submittedName>
        <fullName evidence="1">YomR</fullName>
    </submittedName>
</protein>
<accession>A0A7R8R9L4</accession>
<evidence type="ECO:0000313" key="1">
    <source>
        <dbReference type="EMBL" id="CAD5236148.1"/>
    </source>
</evidence>
<evidence type="ECO:0000313" key="2">
    <source>
        <dbReference type="Proteomes" id="UP000596247"/>
    </source>
</evidence>
<sequence length="473" mass="51357">MSTITWTYPEDLTGEASSNLVSNEVHTVPYENTYAFVMNYGPFYGDSVVITKSSDGSILTKGIDYKCLYLYPEAVAKSGMPVYSVIQILDRTIAEDLNVTYQVVGGIFSSYAYALDEIIALLQIDNRSISWENILNKPTTFPPAPHIHDASDLYGLQSLNDAINDLKQAILYGDVASHDQIYDRIATVKTQVTTGYTDADTALQTQITQNTTDIATLNTNLSAQLTALSQTLTSHTTNQNNPHNTTYAQVGAPSITWTINGVTFNKSITLTPANIGALSTSAGGTVAGATTFNAALTVAGQGSWLTKTGVYQPSGTSDYKVDGIRFQANSNQYTDIFWYNTTGGPHTAFYVKDGSTVSIFRMWATGGMTIPGNMGVGSAVYQTDGNLTGTAWGGFLSDYLNNRFNTVSNTSASTYVRGIRFGAQQSFHKRDGTEYVAGGVMTAWADFGNSDYWVYLRPLQYNINGTWTTAPYT</sequence>
<dbReference type="GeneID" id="77920296"/>
<proteinExistence type="predicted"/>
<gene>
    <name evidence="1" type="primary">yomR_2</name>
    <name evidence="1" type="ORF">LLCLJKAH_00159</name>
</gene>
<dbReference type="KEGG" id="vg:77920296"/>